<organism evidence="2 3">
    <name type="scientific">Pristionchus pacificus</name>
    <name type="common">Parasitic nematode worm</name>
    <dbReference type="NCBI Taxonomy" id="54126"/>
    <lineage>
        <taxon>Eukaryota</taxon>
        <taxon>Metazoa</taxon>
        <taxon>Ecdysozoa</taxon>
        <taxon>Nematoda</taxon>
        <taxon>Chromadorea</taxon>
        <taxon>Rhabditida</taxon>
        <taxon>Rhabditina</taxon>
        <taxon>Diplogasteromorpha</taxon>
        <taxon>Diplogasteroidea</taxon>
        <taxon>Neodiplogasteridae</taxon>
        <taxon>Pristionchus</taxon>
    </lineage>
</organism>
<reference evidence="3" key="1">
    <citation type="journal article" date="2008" name="Nat. Genet.">
        <title>The Pristionchus pacificus genome provides a unique perspective on nematode lifestyle and parasitism.</title>
        <authorList>
            <person name="Dieterich C."/>
            <person name="Clifton S.W."/>
            <person name="Schuster L.N."/>
            <person name="Chinwalla A."/>
            <person name="Delehaunty K."/>
            <person name="Dinkelacker I."/>
            <person name="Fulton L."/>
            <person name="Fulton R."/>
            <person name="Godfrey J."/>
            <person name="Minx P."/>
            <person name="Mitreva M."/>
            <person name="Roeseler W."/>
            <person name="Tian H."/>
            <person name="Witte H."/>
            <person name="Yang S.P."/>
            <person name="Wilson R.K."/>
            <person name="Sommer R.J."/>
        </authorList>
    </citation>
    <scope>NUCLEOTIDE SEQUENCE [LARGE SCALE GENOMIC DNA]</scope>
    <source>
        <strain evidence="3">PS312</strain>
    </source>
</reference>
<feature type="compositionally biased region" description="Basic and acidic residues" evidence="1">
    <location>
        <begin position="1"/>
        <end position="21"/>
    </location>
</feature>
<protein>
    <submittedName>
        <fullName evidence="2">Uncharacterized protein</fullName>
    </submittedName>
</protein>
<reference evidence="2" key="2">
    <citation type="submission" date="2022-06" db="UniProtKB">
        <authorList>
            <consortium name="EnsemblMetazoa"/>
        </authorList>
    </citation>
    <scope>IDENTIFICATION</scope>
    <source>
        <strain evidence="2">PS312</strain>
    </source>
</reference>
<feature type="region of interest" description="Disordered" evidence="1">
    <location>
        <begin position="54"/>
        <end position="83"/>
    </location>
</feature>
<dbReference type="Proteomes" id="UP000005239">
    <property type="component" value="Unassembled WGS sequence"/>
</dbReference>
<keyword evidence="3" id="KW-1185">Reference proteome</keyword>
<accession>A0A2A6CCN7</accession>
<name>A0A2A6CCN7_PRIPA</name>
<sequence length="118" mass="12709">MKSGEGREKERGTSNLEKDQSQPEQIPEPGSSQTVVVAIYLKVQPRSIPVAVGGPACKPPLGHAATRPSGRREAPSAAIEASGGFSWRERRRDGLQECDEMAPLTGHDNTNEKKDTTT</sequence>
<gene>
    <name evidence="2" type="primary">WBGene00283535</name>
</gene>
<evidence type="ECO:0000313" key="2">
    <source>
        <dbReference type="EnsemblMetazoa" id="PPA45166.1"/>
    </source>
</evidence>
<proteinExistence type="predicted"/>
<feature type="region of interest" description="Disordered" evidence="1">
    <location>
        <begin position="1"/>
        <end position="32"/>
    </location>
</feature>
<accession>A0A8R1Z700</accession>
<feature type="compositionally biased region" description="Basic and acidic residues" evidence="1">
    <location>
        <begin position="109"/>
        <end position="118"/>
    </location>
</feature>
<dbReference type="AlphaFoldDB" id="A0A2A6CCN7"/>
<feature type="region of interest" description="Disordered" evidence="1">
    <location>
        <begin position="98"/>
        <end position="118"/>
    </location>
</feature>
<evidence type="ECO:0000256" key="1">
    <source>
        <dbReference type="SAM" id="MobiDB-lite"/>
    </source>
</evidence>
<dbReference type="EnsemblMetazoa" id="PPA45166.1">
    <property type="protein sequence ID" value="PPA45166.1"/>
    <property type="gene ID" value="WBGene00283535"/>
</dbReference>
<evidence type="ECO:0000313" key="3">
    <source>
        <dbReference type="Proteomes" id="UP000005239"/>
    </source>
</evidence>